<evidence type="ECO:0000313" key="1">
    <source>
        <dbReference type="EMBL" id="KAJ6772966.1"/>
    </source>
</evidence>
<sequence>MEFKRKVEKKLVLNIVRMEGAIHYLNPLVELVTLQRREDLLYKKAFLRRCENLKRAETEVDLLGDQVDVLLCLLDKIYRTLLHYTPALQQYSEVWDILKMIEEELIGAARASGK</sequence>
<proteinExistence type="predicted"/>
<name>A0A9Q0WT43_9ROSI</name>
<dbReference type="PANTHER" id="PTHR33883:SF7">
    <property type="entry name" value="OS04G0521600 PROTEIN"/>
    <property type="match status" value="1"/>
</dbReference>
<protein>
    <submittedName>
        <fullName evidence="1">WPP DOMAIN ASSOCIATED PROTEIN</fullName>
    </submittedName>
</protein>
<accession>A0A9Q0WT43</accession>
<dbReference type="EMBL" id="JAPFFM010000002">
    <property type="protein sequence ID" value="KAJ6772966.1"/>
    <property type="molecule type" value="Genomic_DNA"/>
</dbReference>
<keyword evidence="2" id="KW-1185">Reference proteome</keyword>
<dbReference type="InterPro" id="IPR037490">
    <property type="entry name" value="WAP"/>
</dbReference>
<reference evidence="1" key="2">
    <citation type="journal article" date="2023" name="Int. J. Mol. Sci.">
        <title>De Novo Assembly and Annotation of 11 Diverse Shrub Willow (Salix) Genomes Reveals Novel Gene Organization in Sex-Linked Regions.</title>
        <authorList>
            <person name="Hyden B."/>
            <person name="Feng K."/>
            <person name="Yates T.B."/>
            <person name="Jawdy S."/>
            <person name="Cereghino C."/>
            <person name="Smart L.B."/>
            <person name="Muchero W."/>
        </authorList>
    </citation>
    <scope>NUCLEOTIDE SEQUENCE</scope>
    <source>
        <tissue evidence="1">Shoot tip</tissue>
    </source>
</reference>
<evidence type="ECO:0000313" key="2">
    <source>
        <dbReference type="Proteomes" id="UP001151752"/>
    </source>
</evidence>
<reference evidence="1" key="1">
    <citation type="submission" date="2022-11" db="EMBL/GenBank/DDBJ databases">
        <authorList>
            <person name="Hyden B.L."/>
            <person name="Feng K."/>
            <person name="Yates T."/>
            <person name="Jawdy S."/>
            <person name="Smart L.B."/>
            <person name="Muchero W."/>
        </authorList>
    </citation>
    <scope>NUCLEOTIDE SEQUENCE</scope>
    <source>
        <tissue evidence="1">Shoot tip</tissue>
    </source>
</reference>
<gene>
    <name evidence="1" type="ORF">OIU74_019057</name>
</gene>
<dbReference type="PANTHER" id="PTHR33883">
    <property type="entry name" value="WPP DOMAIN-ASSOCIATED PROTEIN"/>
    <property type="match status" value="1"/>
</dbReference>
<comment type="caution">
    <text evidence="1">The sequence shown here is derived from an EMBL/GenBank/DDBJ whole genome shotgun (WGS) entry which is preliminary data.</text>
</comment>
<dbReference type="AlphaFoldDB" id="A0A9Q0WT43"/>
<dbReference type="Proteomes" id="UP001151752">
    <property type="component" value="Chromosome 10"/>
</dbReference>
<organism evidence="1 2">
    <name type="scientific">Salix koriyanagi</name>
    <dbReference type="NCBI Taxonomy" id="2511006"/>
    <lineage>
        <taxon>Eukaryota</taxon>
        <taxon>Viridiplantae</taxon>
        <taxon>Streptophyta</taxon>
        <taxon>Embryophyta</taxon>
        <taxon>Tracheophyta</taxon>
        <taxon>Spermatophyta</taxon>
        <taxon>Magnoliopsida</taxon>
        <taxon>eudicotyledons</taxon>
        <taxon>Gunneridae</taxon>
        <taxon>Pentapetalae</taxon>
        <taxon>rosids</taxon>
        <taxon>fabids</taxon>
        <taxon>Malpighiales</taxon>
        <taxon>Salicaceae</taxon>
        <taxon>Saliceae</taxon>
        <taxon>Salix</taxon>
    </lineage>
</organism>